<keyword evidence="3" id="KW-1185">Reference proteome</keyword>
<sequence>MCPNCFSSGFTNFPSYRKFEAFEAELHQKLSWQQLHRVAVQPATAADFYEPDVAYRCAACTEVWALSPPDNAWRGYFLPVADAKAHRRRLRHLDTLKGIIGLAGLLALATLLYFLTR</sequence>
<keyword evidence="1" id="KW-0812">Transmembrane</keyword>
<evidence type="ECO:0000313" key="3">
    <source>
        <dbReference type="Proteomes" id="UP001139193"/>
    </source>
</evidence>
<feature type="transmembrane region" description="Helical" evidence="1">
    <location>
        <begin position="96"/>
        <end position="115"/>
    </location>
</feature>
<evidence type="ECO:0000313" key="2">
    <source>
        <dbReference type="EMBL" id="MCI1186798.1"/>
    </source>
</evidence>
<evidence type="ECO:0000256" key="1">
    <source>
        <dbReference type="SAM" id="Phobius"/>
    </source>
</evidence>
<keyword evidence="1" id="KW-0472">Membrane</keyword>
<gene>
    <name evidence="2" type="ORF">MON38_05160</name>
</gene>
<dbReference type="Proteomes" id="UP001139193">
    <property type="component" value="Unassembled WGS sequence"/>
</dbReference>
<dbReference type="AlphaFoldDB" id="A0A9X1VEU0"/>
<accession>A0A9X1VEU0</accession>
<organism evidence="2 3">
    <name type="scientific">Hymenobacter cyanobacteriorum</name>
    <dbReference type="NCBI Taxonomy" id="2926463"/>
    <lineage>
        <taxon>Bacteria</taxon>
        <taxon>Pseudomonadati</taxon>
        <taxon>Bacteroidota</taxon>
        <taxon>Cytophagia</taxon>
        <taxon>Cytophagales</taxon>
        <taxon>Hymenobacteraceae</taxon>
        <taxon>Hymenobacter</taxon>
    </lineage>
</organism>
<dbReference type="EMBL" id="JALBGC010000001">
    <property type="protein sequence ID" value="MCI1186798.1"/>
    <property type="molecule type" value="Genomic_DNA"/>
</dbReference>
<comment type="caution">
    <text evidence="2">The sequence shown here is derived from an EMBL/GenBank/DDBJ whole genome shotgun (WGS) entry which is preliminary data.</text>
</comment>
<reference evidence="2" key="1">
    <citation type="submission" date="2022-03" db="EMBL/GenBank/DDBJ databases">
        <title>Bacterial whole genome sequence for Hymenobacter sp. DH14.</title>
        <authorList>
            <person name="Le V."/>
        </authorList>
    </citation>
    <scope>NUCLEOTIDE SEQUENCE</scope>
    <source>
        <strain evidence="2">DH14</strain>
    </source>
</reference>
<proteinExistence type="predicted"/>
<keyword evidence="1" id="KW-1133">Transmembrane helix</keyword>
<protein>
    <submittedName>
        <fullName evidence="2">Uncharacterized protein</fullName>
    </submittedName>
</protein>
<name>A0A9X1VEU0_9BACT</name>
<dbReference type="RefSeq" id="WP_241935064.1">
    <property type="nucleotide sequence ID" value="NZ_JALBGC010000001.1"/>
</dbReference>